<accession>A0AC61L703</accession>
<comment type="caution">
    <text evidence="1">The sequence shown here is derived from an EMBL/GenBank/DDBJ whole genome shotgun (WGS) entry which is preliminary data.</text>
</comment>
<sequence length="59" mass="6596">MIIKLMLYKPCGISGACENGVNFLIAVFYENNDAAQISPLQCERDRDINGYESRAIDPD</sequence>
<gene>
    <name evidence="1" type="ORF">C4B59_00905</name>
</gene>
<evidence type="ECO:0000313" key="2">
    <source>
        <dbReference type="Proteomes" id="UP000248329"/>
    </source>
</evidence>
<evidence type="ECO:0000313" key="1">
    <source>
        <dbReference type="EMBL" id="PXF62201.1"/>
    </source>
</evidence>
<dbReference type="Proteomes" id="UP000248329">
    <property type="component" value="Unassembled WGS sequence"/>
</dbReference>
<dbReference type="EMBL" id="PQXF01000001">
    <property type="protein sequence ID" value="PXF62201.1"/>
    <property type="molecule type" value="Genomic_DNA"/>
</dbReference>
<name>A0AC61L703_9EURY</name>
<organism evidence="1 2">
    <name type="scientific">Candidatus Methanogaster sp</name>
    <dbReference type="NCBI Taxonomy" id="3386292"/>
    <lineage>
        <taxon>Archaea</taxon>
        <taxon>Methanobacteriati</taxon>
        <taxon>Methanobacteriota</taxon>
        <taxon>Stenosarchaea group</taxon>
        <taxon>Methanomicrobia</taxon>
        <taxon>Methanosarcinales</taxon>
        <taxon>ANME-2 cluster</taxon>
        <taxon>Candidatus Methanogasteraceae</taxon>
        <taxon>Candidatus Methanogaster</taxon>
    </lineage>
</organism>
<proteinExistence type="predicted"/>
<protein>
    <submittedName>
        <fullName evidence="1">Uncharacterized protein</fullName>
    </submittedName>
</protein>
<reference evidence="1" key="1">
    <citation type="submission" date="2018-01" db="EMBL/GenBank/DDBJ databases">
        <authorList>
            <person name="Krukenberg V."/>
        </authorList>
    </citation>
    <scope>NUCLEOTIDE SEQUENCE</scope>
    <source>
        <strain evidence="1">E20ANME2</strain>
    </source>
</reference>